<dbReference type="Gene3D" id="1.10.540.10">
    <property type="entry name" value="Acyl-CoA dehydrogenase/oxidase, N-terminal domain"/>
    <property type="match status" value="1"/>
</dbReference>
<comment type="caution">
    <text evidence="11">The sequence shown here is derived from an EMBL/GenBank/DDBJ whole genome shotgun (WGS) entry which is preliminary data.</text>
</comment>
<evidence type="ECO:0000256" key="6">
    <source>
        <dbReference type="ARBA" id="ARBA00023002"/>
    </source>
</evidence>
<dbReference type="PANTHER" id="PTHR48083">
    <property type="entry name" value="MEDIUM-CHAIN SPECIFIC ACYL-COA DEHYDROGENASE, MITOCHONDRIAL-RELATED"/>
    <property type="match status" value="1"/>
</dbReference>
<evidence type="ECO:0000256" key="7">
    <source>
        <dbReference type="RuleBase" id="RU362125"/>
    </source>
</evidence>
<evidence type="ECO:0000256" key="2">
    <source>
        <dbReference type="ARBA" id="ARBA00009347"/>
    </source>
</evidence>
<dbReference type="SUPFAM" id="SSF56645">
    <property type="entry name" value="Acyl-CoA dehydrogenase NM domain-like"/>
    <property type="match status" value="1"/>
</dbReference>
<evidence type="ECO:0000256" key="4">
    <source>
        <dbReference type="ARBA" id="ARBA00022630"/>
    </source>
</evidence>
<accession>A0ABW2N2R3</accession>
<dbReference type="Gene3D" id="1.20.140.10">
    <property type="entry name" value="Butyryl-CoA Dehydrogenase, subunit A, domain 3"/>
    <property type="match status" value="1"/>
</dbReference>
<evidence type="ECO:0000259" key="8">
    <source>
        <dbReference type="Pfam" id="PF00441"/>
    </source>
</evidence>
<evidence type="ECO:0000313" key="11">
    <source>
        <dbReference type="EMBL" id="MFC7360398.1"/>
    </source>
</evidence>
<sequence>MTIDLTHDPAVTELAARTAAFVDAVVAPEELRLGGVATDGGEALRVRLQEAAREAGVFAPHVAKEYGGQGLDMRGRAVVFEEAGRSLLGPLALNIAAPDEGNMHLLEAVATEEQKERYLRPLAAGSVRSSFSMTEPAPGAGSDPAALATTATPTSGGWLVNGRKWFITGADGAAYTICMARTSGRPGDRGGATMFLIDADTPGMRIVRHIDTLDQGFFGGHCEIELDDVFVSEASVLGAVDEGFAYAQVRLAPARLTHCMRWLGIARRSQEIAVARARERELFGSRLGDLGMVQAMIADSEIDIAASRLLIWQACTELDDGRSAAQSSSIAKTFVAEAVGRVVDRSLQICGALGVSGDILLSRYYREVRPFRIYDGSSETHRWAIAKRRLREGAAPAVTEEKRTVHA</sequence>
<evidence type="ECO:0000259" key="9">
    <source>
        <dbReference type="Pfam" id="PF02770"/>
    </source>
</evidence>
<reference evidence="12" key="1">
    <citation type="journal article" date="2019" name="Int. J. Syst. Evol. Microbiol.">
        <title>The Global Catalogue of Microorganisms (GCM) 10K type strain sequencing project: providing services to taxonomists for standard genome sequencing and annotation.</title>
        <authorList>
            <consortium name="The Broad Institute Genomics Platform"/>
            <consortium name="The Broad Institute Genome Sequencing Center for Infectious Disease"/>
            <person name="Wu L."/>
            <person name="Ma J."/>
        </authorList>
    </citation>
    <scope>NUCLEOTIDE SEQUENCE [LARGE SCALE GENOMIC DNA]</scope>
    <source>
        <strain evidence="12">FCH27</strain>
    </source>
</reference>
<evidence type="ECO:0000256" key="1">
    <source>
        <dbReference type="ARBA" id="ARBA00001974"/>
    </source>
</evidence>
<comment type="subunit">
    <text evidence="3">Homodimer.</text>
</comment>
<dbReference type="InterPro" id="IPR009075">
    <property type="entry name" value="AcylCo_DH/oxidase_C"/>
</dbReference>
<comment type="similarity">
    <text evidence="2 7">Belongs to the acyl-CoA dehydrogenase family.</text>
</comment>
<evidence type="ECO:0000313" key="12">
    <source>
        <dbReference type="Proteomes" id="UP001596524"/>
    </source>
</evidence>
<dbReference type="Pfam" id="PF02770">
    <property type="entry name" value="Acyl-CoA_dh_M"/>
    <property type="match status" value="1"/>
</dbReference>
<dbReference type="InterPro" id="IPR013786">
    <property type="entry name" value="AcylCoA_DH/ox_N"/>
</dbReference>
<evidence type="ECO:0000256" key="3">
    <source>
        <dbReference type="ARBA" id="ARBA00011738"/>
    </source>
</evidence>
<dbReference type="Gene3D" id="2.40.110.10">
    <property type="entry name" value="Butyryl-CoA Dehydrogenase, subunit A, domain 2"/>
    <property type="match status" value="1"/>
</dbReference>
<dbReference type="InterPro" id="IPR046373">
    <property type="entry name" value="Acyl-CoA_Oxase/DH_mid-dom_sf"/>
</dbReference>
<protein>
    <submittedName>
        <fullName evidence="11">Acyl-CoA dehydrogenase family protein</fullName>
        <ecNumber evidence="11">1.-.-.-</ecNumber>
    </submittedName>
</protein>
<proteinExistence type="inferred from homology"/>
<name>A0ABW2N2R3_9ACTN</name>
<dbReference type="InterPro" id="IPR006091">
    <property type="entry name" value="Acyl-CoA_Oxase/DH_mid-dom"/>
</dbReference>
<dbReference type="PANTHER" id="PTHR48083:SF13">
    <property type="entry name" value="ACYL-COA DEHYDROGENASE FAMILY MEMBER 11"/>
    <property type="match status" value="1"/>
</dbReference>
<gene>
    <name evidence="11" type="ORF">ACFQO6_08975</name>
</gene>
<dbReference type="Proteomes" id="UP001596524">
    <property type="component" value="Unassembled WGS sequence"/>
</dbReference>
<feature type="domain" description="Acyl-CoA dehydrogenase/oxidase N-terminal" evidence="10">
    <location>
        <begin position="13"/>
        <end position="125"/>
    </location>
</feature>
<feature type="domain" description="Acyl-CoA dehydrogenase/oxidase C-terminal" evidence="8">
    <location>
        <begin position="241"/>
        <end position="388"/>
    </location>
</feature>
<dbReference type="InterPro" id="IPR037069">
    <property type="entry name" value="AcylCoA_DH/ox_N_sf"/>
</dbReference>
<dbReference type="Pfam" id="PF00441">
    <property type="entry name" value="Acyl-CoA_dh_1"/>
    <property type="match status" value="1"/>
</dbReference>
<dbReference type="InterPro" id="IPR009100">
    <property type="entry name" value="AcylCoA_DH/oxidase_NM_dom_sf"/>
</dbReference>
<feature type="domain" description="Acyl-CoA oxidase/dehydrogenase middle" evidence="9">
    <location>
        <begin position="130"/>
        <end position="229"/>
    </location>
</feature>
<dbReference type="EC" id="1.-.-.-" evidence="11"/>
<keyword evidence="12" id="KW-1185">Reference proteome</keyword>
<dbReference type="GO" id="GO:0016491">
    <property type="term" value="F:oxidoreductase activity"/>
    <property type="evidence" value="ECO:0007669"/>
    <property type="project" value="UniProtKB-KW"/>
</dbReference>
<evidence type="ECO:0000256" key="5">
    <source>
        <dbReference type="ARBA" id="ARBA00022827"/>
    </source>
</evidence>
<dbReference type="EMBL" id="JBHTCH010000012">
    <property type="protein sequence ID" value="MFC7360398.1"/>
    <property type="molecule type" value="Genomic_DNA"/>
</dbReference>
<keyword evidence="5 7" id="KW-0274">FAD</keyword>
<dbReference type="InterPro" id="IPR036250">
    <property type="entry name" value="AcylCo_DH-like_C"/>
</dbReference>
<dbReference type="SUPFAM" id="SSF47203">
    <property type="entry name" value="Acyl-CoA dehydrogenase C-terminal domain-like"/>
    <property type="match status" value="1"/>
</dbReference>
<organism evidence="11 12">
    <name type="scientific">Nocardioides astragali</name>
    <dbReference type="NCBI Taxonomy" id="1776736"/>
    <lineage>
        <taxon>Bacteria</taxon>
        <taxon>Bacillati</taxon>
        <taxon>Actinomycetota</taxon>
        <taxon>Actinomycetes</taxon>
        <taxon>Propionibacteriales</taxon>
        <taxon>Nocardioidaceae</taxon>
        <taxon>Nocardioides</taxon>
    </lineage>
</organism>
<dbReference type="CDD" id="cd00567">
    <property type="entry name" value="ACAD"/>
    <property type="match status" value="1"/>
</dbReference>
<evidence type="ECO:0000259" key="10">
    <source>
        <dbReference type="Pfam" id="PF02771"/>
    </source>
</evidence>
<comment type="cofactor">
    <cofactor evidence="1 7">
        <name>FAD</name>
        <dbReference type="ChEBI" id="CHEBI:57692"/>
    </cofactor>
</comment>
<keyword evidence="6 7" id="KW-0560">Oxidoreductase</keyword>
<dbReference type="Pfam" id="PF02771">
    <property type="entry name" value="Acyl-CoA_dh_N"/>
    <property type="match status" value="1"/>
</dbReference>
<dbReference type="RefSeq" id="WP_255891666.1">
    <property type="nucleotide sequence ID" value="NZ_JAFMZM010000005.1"/>
</dbReference>
<keyword evidence="4 7" id="KW-0285">Flavoprotein</keyword>
<dbReference type="InterPro" id="IPR050741">
    <property type="entry name" value="Acyl-CoA_dehydrogenase"/>
</dbReference>